<comment type="caution">
    <text evidence="2">The sequence shown here is derived from an EMBL/GenBank/DDBJ whole genome shotgun (WGS) entry which is preliminary data.</text>
</comment>
<evidence type="ECO:0000313" key="3">
    <source>
        <dbReference type="Proteomes" id="UP000229612"/>
    </source>
</evidence>
<organism evidence="2 3">
    <name type="scientific">Candidatus Kaiserbacteria bacterium CG10_big_fil_rev_8_21_14_0_10_44_10</name>
    <dbReference type="NCBI Taxonomy" id="1974606"/>
    <lineage>
        <taxon>Bacteria</taxon>
        <taxon>Candidatus Kaiseribacteriota</taxon>
    </lineage>
</organism>
<name>A0A2H0UH57_9BACT</name>
<evidence type="ECO:0000313" key="2">
    <source>
        <dbReference type="EMBL" id="PIR85743.1"/>
    </source>
</evidence>
<proteinExistence type="predicted"/>
<keyword evidence="1" id="KW-0732">Signal</keyword>
<sequence length="223" mass="24176">MLLSALALTPLYSYAQINLNTDSSTSGTIEFTTDDESATTADSVIELEIGTESTSTDNGEMETEARNSTSLRVNADGDAIAFAADVKSDADLEVFAHNISETEEKVSEVEVDSKESGAWQAEVSYEHEGKLFGLMQVTLKSKTTVEVVEEGKLEVHSSLPWWNFLVTKKNHAESEIESRIRDNATVMAATEVEANAAVKAQVVEAIVAELNAHTYIHSSINAE</sequence>
<feature type="signal peptide" evidence="1">
    <location>
        <begin position="1"/>
        <end position="15"/>
    </location>
</feature>
<evidence type="ECO:0000256" key="1">
    <source>
        <dbReference type="SAM" id="SignalP"/>
    </source>
</evidence>
<dbReference type="Proteomes" id="UP000229612">
    <property type="component" value="Unassembled WGS sequence"/>
</dbReference>
<gene>
    <name evidence="2" type="ORF">COU14_02710</name>
</gene>
<reference evidence="3" key="1">
    <citation type="submission" date="2017-09" db="EMBL/GenBank/DDBJ databases">
        <title>Depth-based differentiation of microbial function through sediment-hosted aquifers and enrichment of novel symbionts in the deep terrestrial subsurface.</title>
        <authorList>
            <person name="Probst A.J."/>
            <person name="Ladd B."/>
            <person name="Jarett J.K."/>
            <person name="Geller-Mcgrath D.E."/>
            <person name="Sieber C.M.K."/>
            <person name="Emerson J.B."/>
            <person name="Anantharaman K."/>
            <person name="Thomas B.C."/>
            <person name="Malmstrom R."/>
            <person name="Stieglmeier M."/>
            <person name="Klingl A."/>
            <person name="Woyke T."/>
            <person name="Ryan C.M."/>
            <person name="Banfield J.F."/>
        </authorList>
    </citation>
    <scope>NUCLEOTIDE SEQUENCE [LARGE SCALE GENOMIC DNA]</scope>
</reference>
<dbReference type="EMBL" id="PFBG01000030">
    <property type="protein sequence ID" value="PIR85743.1"/>
    <property type="molecule type" value="Genomic_DNA"/>
</dbReference>
<evidence type="ECO:0008006" key="4">
    <source>
        <dbReference type="Google" id="ProtNLM"/>
    </source>
</evidence>
<dbReference type="AlphaFoldDB" id="A0A2H0UH57"/>
<accession>A0A2H0UH57</accession>
<feature type="chain" id="PRO_5013870418" description="FMN-binding domain-containing protein" evidence="1">
    <location>
        <begin position="16"/>
        <end position="223"/>
    </location>
</feature>
<protein>
    <recommendedName>
        <fullName evidence="4">FMN-binding domain-containing protein</fullName>
    </recommendedName>
</protein>